<feature type="region of interest" description="Disordered" evidence="1">
    <location>
        <begin position="36"/>
        <end position="58"/>
    </location>
</feature>
<dbReference type="Proteomes" id="UP001164929">
    <property type="component" value="Chromosome 1"/>
</dbReference>
<feature type="region of interest" description="Disordered" evidence="1">
    <location>
        <begin position="1"/>
        <end position="21"/>
    </location>
</feature>
<dbReference type="PANTHER" id="PTHR31061:SF24">
    <property type="entry name" value="LD22376P"/>
    <property type="match status" value="1"/>
</dbReference>
<feature type="transmembrane region" description="Helical" evidence="2">
    <location>
        <begin position="157"/>
        <end position="174"/>
    </location>
</feature>
<evidence type="ECO:0000313" key="3">
    <source>
        <dbReference type="EMBL" id="KAJ7010225.1"/>
    </source>
</evidence>
<keyword evidence="2" id="KW-1133">Transmembrane helix</keyword>
<dbReference type="EMBL" id="JAQIZT010000001">
    <property type="protein sequence ID" value="KAJ7010225.1"/>
    <property type="molecule type" value="Genomic_DNA"/>
</dbReference>
<proteinExistence type="predicted"/>
<feature type="transmembrane region" description="Helical" evidence="2">
    <location>
        <begin position="480"/>
        <end position="500"/>
    </location>
</feature>
<evidence type="ECO:0008006" key="5">
    <source>
        <dbReference type="Google" id="ProtNLM"/>
    </source>
</evidence>
<feature type="transmembrane region" description="Helical" evidence="2">
    <location>
        <begin position="411"/>
        <end position="432"/>
    </location>
</feature>
<name>A0AAD6RKP1_9ROSI</name>
<protein>
    <recommendedName>
        <fullName evidence="5">Heparan-alpha-glucosaminide N-acetyltransferase catalytic domain-containing protein</fullName>
    </recommendedName>
</protein>
<gene>
    <name evidence="3" type="ORF">NC653_000841</name>
</gene>
<dbReference type="AlphaFoldDB" id="A0AAD6RKP1"/>
<keyword evidence="2" id="KW-0472">Membrane</keyword>
<comment type="caution">
    <text evidence="3">The sequence shown here is derived from an EMBL/GenBank/DDBJ whole genome shotgun (WGS) entry which is preliminary data.</text>
</comment>
<feature type="transmembrane region" description="Helical" evidence="2">
    <location>
        <begin position="438"/>
        <end position="460"/>
    </location>
</feature>
<evidence type="ECO:0000313" key="4">
    <source>
        <dbReference type="Proteomes" id="UP001164929"/>
    </source>
</evidence>
<sequence length="527" mass="58370">MCITHAQSHKENKEREKGCGHVGGREQIAMAMYKPIKGQEEGSGNRDKSLKSNDEGVHVDDDEVVDENKSFILPTHSRQQHDVQRQKQQRLVSLDVFRGLTVASSLANGGQLACAVYCMIQLEPFLNAKLMILVDDAGGVLPAINHSPWNGLTLADVVMPFFLFIVGVSLGLTYKSLLAGYSGKHTFMWFLNIYYLSFPGGFLHGLNDLTYGVDMTQIRCMGILQRIAIGYLVGAMCEIWLKGGSHATSGLSMLRKYQFQWAAVLMLVTIYLSLLYGLHVPDWEYQIPVAASSSTPKIFPVKCGVRGDTGPACNADGMIDRTILGIQHLYRKPIYARTKILIIVNFLPQPCSINSPGYGPLPPDAPSWCQAPFDPEGLLSSVMAIVTCLVGLHYGHIIVHFKEHKDRTLHWMVPSTCFLVLGLVLDLLGMHVNKALYTFSYMCVTAGAAGIVFTGIYLLVDVCGFRWPMLVLEWMGMHALLIFILATSNVLPVVLQGFYWKQPGNNIVIIPFLCLGSLELEDERIAD</sequence>
<feature type="transmembrane region" description="Helical" evidence="2">
    <location>
        <begin position="261"/>
        <end position="279"/>
    </location>
</feature>
<evidence type="ECO:0000256" key="1">
    <source>
        <dbReference type="SAM" id="MobiDB-lite"/>
    </source>
</evidence>
<organism evidence="3 4">
    <name type="scientific">Populus alba x Populus x berolinensis</name>
    <dbReference type="NCBI Taxonomy" id="444605"/>
    <lineage>
        <taxon>Eukaryota</taxon>
        <taxon>Viridiplantae</taxon>
        <taxon>Streptophyta</taxon>
        <taxon>Embryophyta</taxon>
        <taxon>Tracheophyta</taxon>
        <taxon>Spermatophyta</taxon>
        <taxon>Magnoliopsida</taxon>
        <taxon>eudicotyledons</taxon>
        <taxon>Gunneridae</taxon>
        <taxon>Pentapetalae</taxon>
        <taxon>rosids</taxon>
        <taxon>fabids</taxon>
        <taxon>Malpighiales</taxon>
        <taxon>Salicaceae</taxon>
        <taxon>Saliceae</taxon>
        <taxon>Populus</taxon>
    </lineage>
</organism>
<evidence type="ECO:0000256" key="2">
    <source>
        <dbReference type="SAM" id="Phobius"/>
    </source>
</evidence>
<feature type="transmembrane region" description="Helical" evidence="2">
    <location>
        <begin position="186"/>
        <end position="203"/>
    </location>
</feature>
<feature type="compositionally biased region" description="Basic and acidic residues" evidence="1">
    <location>
        <begin position="8"/>
        <end position="19"/>
    </location>
</feature>
<feature type="transmembrane region" description="Helical" evidence="2">
    <location>
        <begin position="223"/>
        <end position="241"/>
    </location>
</feature>
<reference evidence="3 4" key="1">
    <citation type="journal article" date="2023" name="Mol. Ecol. Resour.">
        <title>Chromosome-level genome assembly of a triploid poplar Populus alba 'Berolinensis'.</title>
        <authorList>
            <person name="Chen S."/>
            <person name="Yu Y."/>
            <person name="Wang X."/>
            <person name="Wang S."/>
            <person name="Zhang T."/>
            <person name="Zhou Y."/>
            <person name="He R."/>
            <person name="Meng N."/>
            <person name="Wang Y."/>
            <person name="Liu W."/>
            <person name="Liu Z."/>
            <person name="Liu J."/>
            <person name="Guo Q."/>
            <person name="Huang H."/>
            <person name="Sederoff R.R."/>
            <person name="Wang G."/>
            <person name="Qu G."/>
            <person name="Chen S."/>
        </authorList>
    </citation>
    <scope>NUCLEOTIDE SEQUENCE [LARGE SCALE GENOMIC DNA]</scope>
    <source>
        <strain evidence="3">SC-2020</strain>
    </source>
</reference>
<accession>A0AAD6RKP1</accession>
<keyword evidence="4" id="KW-1185">Reference proteome</keyword>
<keyword evidence="2" id="KW-0812">Transmembrane</keyword>
<dbReference type="PANTHER" id="PTHR31061">
    <property type="entry name" value="LD22376P"/>
    <property type="match status" value="1"/>
</dbReference>
<feature type="compositionally biased region" description="Basic and acidic residues" evidence="1">
    <location>
        <begin position="37"/>
        <end position="58"/>
    </location>
</feature>
<feature type="transmembrane region" description="Helical" evidence="2">
    <location>
        <begin position="378"/>
        <end position="399"/>
    </location>
</feature>